<accession>A0ABU3DHY6</accession>
<organism evidence="1 2">
    <name type="scientific">Tropicimonas omnivorans</name>
    <dbReference type="NCBI Taxonomy" id="3075590"/>
    <lineage>
        <taxon>Bacteria</taxon>
        <taxon>Pseudomonadati</taxon>
        <taxon>Pseudomonadota</taxon>
        <taxon>Alphaproteobacteria</taxon>
        <taxon>Rhodobacterales</taxon>
        <taxon>Roseobacteraceae</taxon>
        <taxon>Tropicimonas</taxon>
    </lineage>
</organism>
<proteinExistence type="predicted"/>
<gene>
    <name evidence="1" type="ORF">RM543_11535</name>
</gene>
<dbReference type="EMBL" id="JAVRHL010000003">
    <property type="protein sequence ID" value="MDT0683321.1"/>
    <property type="molecule type" value="Genomic_DNA"/>
</dbReference>
<protein>
    <submittedName>
        <fullName evidence="1">GNAT family N-acyltransferase</fullName>
        <ecNumber evidence="1">2.3.1.-</ecNumber>
    </submittedName>
</protein>
<dbReference type="GO" id="GO:0016746">
    <property type="term" value="F:acyltransferase activity"/>
    <property type="evidence" value="ECO:0007669"/>
    <property type="project" value="UniProtKB-KW"/>
</dbReference>
<name>A0ABU3DHY6_9RHOB</name>
<keyword evidence="1" id="KW-0012">Acyltransferase</keyword>
<keyword evidence="2" id="KW-1185">Reference proteome</keyword>
<sequence>MLDLRGGRYVARPATTSSDISACLALRAAAFRGGAPDEDAFDGASRHVMVEDRRTGEAACTFRLAFYRGDEIARSYSGLRYDLSRLAGFPGVLLELGRFCIRSGAPDADILRLALAALTREVDAAGVTLLFGCSSFPGTDPAEHATALGYLAGRAPAPADWAPGIGTPSTVPLARFAQAAPPRRGLLALPPLLRSYLGLGGWTSDHAVIDRDLGTTHIFTGVEIARIPPARARALRLVADVSQGA</sequence>
<reference evidence="1 2" key="1">
    <citation type="submission" date="2023-09" db="EMBL/GenBank/DDBJ databases">
        <authorList>
            <person name="Rey-Velasco X."/>
        </authorList>
    </citation>
    <scope>NUCLEOTIDE SEQUENCE [LARGE SCALE GENOMIC DNA]</scope>
    <source>
        <strain evidence="1 2">F158</strain>
    </source>
</reference>
<evidence type="ECO:0000313" key="1">
    <source>
        <dbReference type="EMBL" id="MDT0683321.1"/>
    </source>
</evidence>
<dbReference type="RefSeq" id="WP_311691755.1">
    <property type="nucleotide sequence ID" value="NZ_JAVRHL010000003.1"/>
</dbReference>
<dbReference type="InterPro" id="IPR016181">
    <property type="entry name" value="Acyl_CoA_acyltransferase"/>
</dbReference>
<evidence type="ECO:0000313" key="2">
    <source>
        <dbReference type="Proteomes" id="UP001265259"/>
    </source>
</evidence>
<dbReference type="EC" id="2.3.1.-" evidence="1"/>
<keyword evidence="1" id="KW-0808">Transferase</keyword>
<dbReference type="Pfam" id="PF13444">
    <property type="entry name" value="Acetyltransf_5"/>
    <property type="match status" value="1"/>
</dbReference>
<dbReference type="SUPFAM" id="SSF55729">
    <property type="entry name" value="Acyl-CoA N-acyltransferases (Nat)"/>
    <property type="match status" value="1"/>
</dbReference>
<comment type="caution">
    <text evidence="1">The sequence shown here is derived from an EMBL/GenBank/DDBJ whole genome shotgun (WGS) entry which is preliminary data.</text>
</comment>
<dbReference type="Proteomes" id="UP001265259">
    <property type="component" value="Unassembled WGS sequence"/>
</dbReference>